<proteinExistence type="predicted"/>
<gene>
    <name evidence="4" type="ORF">EBO15_05305</name>
</gene>
<reference evidence="4 5" key="1">
    <citation type="submission" date="2018-10" db="EMBL/GenBank/DDBJ databases">
        <title>Isolation from soil.</title>
        <authorList>
            <person name="Hu J."/>
        </authorList>
    </citation>
    <scope>NUCLEOTIDE SEQUENCE [LARGE SCALE GENOMIC DNA]</scope>
    <source>
        <strain evidence="4 5">NEAU-Ht49</strain>
    </source>
</reference>
<organism evidence="4 5">
    <name type="scientific">Actinomadura harenae</name>
    <dbReference type="NCBI Taxonomy" id="2483351"/>
    <lineage>
        <taxon>Bacteria</taxon>
        <taxon>Bacillati</taxon>
        <taxon>Actinomycetota</taxon>
        <taxon>Actinomycetes</taxon>
        <taxon>Streptosporangiales</taxon>
        <taxon>Thermomonosporaceae</taxon>
        <taxon>Actinomadura</taxon>
    </lineage>
</organism>
<protein>
    <submittedName>
        <fullName evidence="4">GNAT family N-acetyltransferase</fullName>
    </submittedName>
</protein>
<evidence type="ECO:0000256" key="2">
    <source>
        <dbReference type="ARBA" id="ARBA00023315"/>
    </source>
</evidence>
<dbReference type="Proteomes" id="UP000282674">
    <property type="component" value="Unassembled WGS sequence"/>
</dbReference>
<dbReference type="PROSITE" id="PS51186">
    <property type="entry name" value="GNAT"/>
    <property type="match status" value="1"/>
</dbReference>
<evidence type="ECO:0000256" key="1">
    <source>
        <dbReference type="ARBA" id="ARBA00022679"/>
    </source>
</evidence>
<keyword evidence="5" id="KW-1185">Reference proteome</keyword>
<dbReference type="OrthoDB" id="572496at2"/>
<dbReference type="CDD" id="cd04301">
    <property type="entry name" value="NAT_SF"/>
    <property type="match status" value="1"/>
</dbReference>
<sequence length="145" mass="16005">MPDIRLAVPSDRPAIERVVEAAYTPWAELIGTRPLPMGADYAALIDAGRVHVLDDLSGLIVLIPEDGVLYVDNVAVDPSAQGGGRGRQLLDFAEDQARDLGLPALRLITNEKMTSNIARYERRGYRQTGRETFDGRHAVHMRKTL</sequence>
<dbReference type="InterPro" id="IPR016181">
    <property type="entry name" value="Acyl_CoA_acyltransferase"/>
</dbReference>
<evidence type="ECO:0000313" key="4">
    <source>
        <dbReference type="EMBL" id="RMI47033.1"/>
    </source>
</evidence>
<dbReference type="InterPro" id="IPR050832">
    <property type="entry name" value="Bact_Acetyltransf"/>
</dbReference>
<dbReference type="InterPro" id="IPR000182">
    <property type="entry name" value="GNAT_dom"/>
</dbReference>
<dbReference type="EMBL" id="RFFG01000006">
    <property type="protein sequence ID" value="RMI47033.1"/>
    <property type="molecule type" value="Genomic_DNA"/>
</dbReference>
<dbReference type="Gene3D" id="3.40.630.30">
    <property type="match status" value="1"/>
</dbReference>
<dbReference type="GO" id="GO:0016747">
    <property type="term" value="F:acyltransferase activity, transferring groups other than amino-acyl groups"/>
    <property type="evidence" value="ECO:0007669"/>
    <property type="project" value="InterPro"/>
</dbReference>
<comment type="caution">
    <text evidence="4">The sequence shown here is derived from an EMBL/GenBank/DDBJ whole genome shotgun (WGS) entry which is preliminary data.</text>
</comment>
<dbReference type="RefSeq" id="WP_122193160.1">
    <property type="nucleotide sequence ID" value="NZ_JBHSKC010000001.1"/>
</dbReference>
<dbReference type="PANTHER" id="PTHR43877">
    <property type="entry name" value="AMINOALKYLPHOSPHONATE N-ACETYLTRANSFERASE-RELATED-RELATED"/>
    <property type="match status" value="1"/>
</dbReference>
<dbReference type="PANTHER" id="PTHR43877:SF2">
    <property type="entry name" value="AMINOALKYLPHOSPHONATE N-ACETYLTRANSFERASE-RELATED"/>
    <property type="match status" value="1"/>
</dbReference>
<evidence type="ECO:0000313" key="5">
    <source>
        <dbReference type="Proteomes" id="UP000282674"/>
    </source>
</evidence>
<name>A0A3M2MDS4_9ACTN</name>
<dbReference type="SUPFAM" id="SSF55729">
    <property type="entry name" value="Acyl-CoA N-acyltransferases (Nat)"/>
    <property type="match status" value="1"/>
</dbReference>
<accession>A0A3M2MDS4</accession>
<dbReference type="AlphaFoldDB" id="A0A3M2MDS4"/>
<keyword evidence="1 4" id="KW-0808">Transferase</keyword>
<dbReference type="Pfam" id="PF00583">
    <property type="entry name" value="Acetyltransf_1"/>
    <property type="match status" value="1"/>
</dbReference>
<feature type="domain" description="N-acetyltransferase" evidence="3">
    <location>
        <begin position="2"/>
        <end position="145"/>
    </location>
</feature>
<evidence type="ECO:0000259" key="3">
    <source>
        <dbReference type="PROSITE" id="PS51186"/>
    </source>
</evidence>
<keyword evidence="2" id="KW-0012">Acyltransferase</keyword>